<organism evidence="2 3">
    <name type="scientific">Paramecium primaurelia</name>
    <dbReference type="NCBI Taxonomy" id="5886"/>
    <lineage>
        <taxon>Eukaryota</taxon>
        <taxon>Sar</taxon>
        <taxon>Alveolata</taxon>
        <taxon>Ciliophora</taxon>
        <taxon>Intramacronucleata</taxon>
        <taxon>Oligohymenophorea</taxon>
        <taxon>Peniculida</taxon>
        <taxon>Parameciidae</taxon>
        <taxon>Paramecium</taxon>
    </lineage>
</organism>
<keyword evidence="3" id="KW-1185">Reference proteome</keyword>
<dbReference type="Proteomes" id="UP000688137">
    <property type="component" value="Unassembled WGS sequence"/>
</dbReference>
<evidence type="ECO:0008006" key="4">
    <source>
        <dbReference type="Google" id="ProtNLM"/>
    </source>
</evidence>
<accession>A0A8S1Q282</accession>
<keyword evidence="1" id="KW-1133">Transmembrane helix</keyword>
<proteinExistence type="predicted"/>
<keyword evidence="1" id="KW-0812">Transmembrane</keyword>
<protein>
    <recommendedName>
        <fullName evidence="4">Transmembrane protein</fullName>
    </recommendedName>
</protein>
<evidence type="ECO:0000256" key="1">
    <source>
        <dbReference type="SAM" id="Phobius"/>
    </source>
</evidence>
<reference evidence="2" key="1">
    <citation type="submission" date="2021-01" db="EMBL/GenBank/DDBJ databases">
        <authorList>
            <consortium name="Genoscope - CEA"/>
            <person name="William W."/>
        </authorList>
    </citation>
    <scope>NUCLEOTIDE SEQUENCE</scope>
</reference>
<evidence type="ECO:0000313" key="3">
    <source>
        <dbReference type="Proteomes" id="UP000688137"/>
    </source>
</evidence>
<feature type="transmembrane region" description="Helical" evidence="1">
    <location>
        <begin position="253"/>
        <end position="274"/>
    </location>
</feature>
<dbReference type="EMBL" id="CAJJDM010000143">
    <property type="protein sequence ID" value="CAD8108953.1"/>
    <property type="molecule type" value="Genomic_DNA"/>
</dbReference>
<name>A0A8S1Q282_PARPR</name>
<feature type="transmembrane region" description="Helical" evidence="1">
    <location>
        <begin position="214"/>
        <end position="233"/>
    </location>
</feature>
<keyword evidence="1" id="KW-0472">Membrane</keyword>
<dbReference type="AlphaFoldDB" id="A0A8S1Q282"/>
<gene>
    <name evidence="2" type="ORF">PPRIM_AZ9-3.1.T1390010</name>
</gene>
<comment type="caution">
    <text evidence="2">The sequence shown here is derived from an EMBL/GenBank/DDBJ whole genome shotgun (WGS) entry which is preliminary data.</text>
</comment>
<evidence type="ECO:0000313" key="2">
    <source>
        <dbReference type="EMBL" id="CAD8108953.1"/>
    </source>
</evidence>
<sequence length="308" mass="36150">MQQSLRDFKSRNIEFRLSITSFALIKTLLFKLIVKNQEGLIDLQSINAFNIDKTTMTKTYQHLNENAENGVIFLTSISFFNLIHFVISSSSLTNIGEIVDISNPSGKFVNWILKFEFINKQIDSDNLLLDLYLIMIIISNLDGPRLILSQQCLIQQILWTNLQSIHIQQLECLMQQIYSIKQFNPRRQEFHKKLIQKLQIDLQFMQNYHKQLKFLIKLVLLLLLLTNSFLQYLQMQQLNAHQVRKQKGNLINAIIALLRNFIYKVIIVIIKYLIFQDINQQGNLQQQLVICLFNNLQLGCSSQQYFGY</sequence>